<comment type="caution">
    <text evidence="1">The sequence shown here is derived from an EMBL/GenBank/DDBJ whole genome shotgun (WGS) entry which is preliminary data.</text>
</comment>
<dbReference type="AlphaFoldDB" id="X7E2R3"/>
<name>X7E2R3_9GAMM</name>
<sequence length="98" mass="11457">MFDMSHLTTLSEALEQSVINNDIEEIQRLCQVNDDFIRTIEPLVNDKQGNESIKHFISVHQSATRLIRDVHVEMQKQLYQTNKTRKNVNKYKGVKNAE</sequence>
<dbReference type="STRING" id="1122207.MUS1_08930"/>
<evidence type="ECO:0000313" key="2">
    <source>
        <dbReference type="Proteomes" id="UP000054058"/>
    </source>
</evidence>
<dbReference type="OrthoDB" id="6105939at2"/>
<dbReference type="Proteomes" id="UP000054058">
    <property type="component" value="Unassembled WGS sequence"/>
</dbReference>
<proteinExistence type="predicted"/>
<dbReference type="EMBL" id="JAMB01000023">
    <property type="protein sequence ID" value="ETX09416.1"/>
    <property type="molecule type" value="Genomic_DNA"/>
</dbReference>
<organism evidence="1 2">
    <name type="scientific">Marinomonas ushuaiensis DSM 15871</name>
    <dbReference type="NCBI Taxonomy" id="1122207"/>
    <lineage>
        <taxon>Bacteria</taxon>
        <taxon>Pseudomonadati</taxon>
        <taxon>Pseudomonadota</taxon>
        <taxon>Gammaproteobacteria</taxon>
        <taxon>Oceanospirillales</taxon>
        <taxon>Oceanospirillaceae</taxon>
        <taxon>Marinomonas</taxon>
    </lineage>
</organism>
<reference evidence="1 2" key="1">
    <citation type="submission" date="2014-01" db="EMBL/GenBank/DDBJ databases">
        <title>Marinomonas ushuaiensis DSM 15871 Genome Sequencing.</title>
        <authorList>
            <person name="Lai Q."/>
            <person name="Shao Z.S."/>
        </authorList>
    </citation>
    <scope>NUCLEOTIDE SEQUENCE [LARGE SCALE GENOMIC DNA]</scope>
    <source>
        <strain evidence="1 2">DSM 15871</strain>
    </source>
</reference>
<accession>X7E2R3</accession>
<dbReference type="RefSeq" id="WP_036164050.1">
    <property type="nucleotide sequence ID" value="NZ_JAMB01000023.1"/>
</dbReference>
<protein>
    <submittedName>
        <fullName evidence="1">Uncharacterized protein</fullName>
    </submittedName>
</protein>
<dbReference type="PATRIC" id="fig|1122207.3.peg.3129"/>
<gene>
    <name evidence="1" type="ORF">MUS1_08930</name>
</gene>
<evidence type="ECO:0000313" key="1">
    <source>
        <dbReference type="EMBL" id="ETX09416.1"/>
    </source>
</evidence>
<keyword evidence="2" id="KW-1185">Reference proteome</keyword>